<feature type="domain" description="MHD" evidence="6">
    <location>
        <begin position="143"/>
        <end position="412"/>
    </location>
</feature>
<accession>A0AAV4H3P7</accession>
<dbReference type="SUPFAM" id="SSF49447">
    <property type="entry name" value="Second domain of Mu2 adaptin subunit (ap50) of ap2 adaptor"/>
    <property type="match status" value="1"/>
</dbReference>
<proteinExistence type="inferred from homology"/>
<comment type="similarity">
    <text evidence="5">Belongs to the adaptor complexes medium subunit family.</text>
</comment>
<name>A0AAV4H3P7_9GAST</name>
<keyword evidence="4" id="KW-0472">Membrane</keyword>
<dbReference type="EMBL" id="BMAT01005384">
    <property type="protein sequence ID" value="GFR92294.1"/>
    <property type="molecule type" value="Genomic_DNA"/>
</dbReference>
<evidence type="ECO:0000256" key="1">
    <source>
        <dbReference type="ARBA" id="ARBA00004308"/>
    </source>
</evidence>
<evidence type="ECO:0000259" key="6">
    <source>
        <dbReference type="PROSITE" id="PS51072"/>
    </source>
</evidence>
<dbReference type="GO" id="GO:0006886">
    <property type="term" value="P:intracellular protein transport"/>
    <property type="evidence" value="ECO:0007669"/>
    <property type="project" value="UniProtKB-UniRule"/>
</dbReference>
<dbReference type="Gene3D" id="3.30.450.60">
    <property type="match status" value="1"/>
</dbReference>
<dbReference type="AlphaFoldDB" id="A0AAV4H3P7"/>
<reference evidence="7 8" key="1">
    <citation type="journal article" date="2021" name="Elife">
        <title>Chloroplast acquisition without the gene transfer in kleptoplastic sea slugs, Plakobranchus ocellatus.</title>
        <authorList>
            <person name="Maeda T."/>
            <person name="Takahashi S."/>
            <person name="Yoshida T."/>
            <person name="Shimamura S."/>
            <person name="Takaki Y."/>
            <person name="Nagai Y."/>
            <person name="Toyoda A."/>
            <person name="Suzuki Y."/>
            <person name="Arimoto A."/>
            <person name="Ishii H."/>
            <person name="Satoh N."/>
            <person name="Nishiyama T."/>
            <person name="Hasebe M."/>
            <person name="Maruyama T."/>
            <person name="Minagawa J."/>
            <person name="Obokata J."/>
            <person name="Shigenobu S."/>
        </authorList>
    </citation>
    <scope>NUCLEOTIDE SEQUENCE [LARGE SCALE GENOMIC DNA]</scope>
</reference>
<dbReference type="InterPro" id="IPR011012">
    <property type="entry name" value="Longin-like_dom_sf"/>
</dbReference>
<dbReference type="PIRSF" id="PIRSF005992">
    <property type="entry name" value="Clathrin_mu"/>
    <property type="match status" value="1"/>
</dbReference>
<evidence type="ECO:0000256" key="2">
    <source>
        <dbReference type="ARBA" id="ARBA00022448"/>
    </source>
</evidence>
<organism evidence="7 8">
    <name type="scientific">Elysia marginata</name>
    <dbReference type="NCBI Taxonomy" id="1093978"/>
    <lineage>
        <taxon>Eukaryota</taxon>
        <taxon>Metazoa</taxon>
        <taxon>Spiralia</taxon>
        <taxon>Lophotrochozoa</taxon>
        <taxon>Mollusca</taxon>
        <taxon>Gastropoda</taxon>
        <taxon>Heterobranchia</taxon>
        <taxon>Euthyneura</taxon>
        <taxon>Panpulmonata</taxon>
        <taxon>Sacoglossa</taxon>
        <taxon>Placobranchoidea</taxon>
        <taxon>Plakobranchidae</taxon>
        <taxon>Elysia</taxon>
    </lineage>
</organism>
<dbReference type="InterPro" id="IPR028565">
    <property type="entry name" value="MHD"/>
</dbReference>
<dbReference type="GO" id="GO:0030131">
    <property type="term" value="C:clathrin adaptor complex"/>
    <property type="evidence" value="ECO:0007669"/>
    <property type="project" value="UniProtKB-UniRule"/>
</dbReference>
<evidence type="ECO:0000256" key="4">
    <source>
        <dbReference type="ARBA" id="ARBA00023136"/>
    </source>
</evidence>
<dbReference type="InterPro" id="IPR001392">
    <property type="entry name" value="Clathrin_mu"/>
</dbReference>
<keyword evidence="8" id="KW-1185">Reference proteome</keyword>
<evidence type="ECO:0000313" key="7">
    <source>
        <dbReference type="EMBL" id="GFR92294.1"/>
    </source>
</evidence>
<dbReference type="Proteomes" id="UP000762676">
    <property type="component" value="Unassembled WGS sequence"/>
</dbReference>
<dbReference type="PROSITE" id="PS51072">
    <property type="entry name" value="MHD"/>
    <property type="match status" value="1"/>
</dbReference>
<dbReference type="GO" id="GO:0012505">
    <property type="term" value="C:endomembrane system"/>
    <property type="evidence" value="ECO:0007669"/>
    <property type="project" value="UniProtKB-SubCell"/>
</dbReference>
<comment type="caution">
    <text evidence="7">The sequence shown here is derived from an EMBL/GenBank/DDBJ whole genome shotgun (WGS) entry which is preliminary data.</text>
</comment>
<keyword evidence="3 5" id="KW-0653">Protein transport</keyword>
<dbReference type="GO" id="GO:0016192">
    <property type="term" value="P:vesicle-mediated transport"/>
    <property type="evidence" value="ECO:0007669"/>
    <property type="project" value="InterPro"/>
</dbReference>
<dbReference type="InterPro" id="IPR050431">
    <property type="entry name" value="Adaptor_comp_med_subunit"/>
</dbReference>
<evidence type="ECO:0000313" key="8">
    <source>
        <dbReference type="Proteomes" id="UP000762676"/>
    </source>
</evidence>
<sequence>MDPCIVGSIALSPSGTESSIAPALPWQRPSPVEHISNATLGCISEIMVLDSQCSILVHKRSLQDLPVGKAHSLFSKHLKAVGKKNLNPFFRDETVDIFFLSENDVFIVAAHPSPQRDTPISTVVRLDFLQRVYETMKDCIGTVNEAYVSVNRMLLFEVLDEIVFGINAGDKSRSQVGSAKSKEKAPNSAYINIVESLSAVLGCDVIAGATHIENPSFHACVDATHLEKRKALRVLPPPGQTRLMIYTLSDPACIRIPILVTSTFTPIAESRDQNLSLCLINQAETRTVASYVRVKVKLPSWVQSISTTKSGPDHTSHFNSDEKTAEWEVKRFHGGGEESILFRLISTSDKSFSLCDVGPISVAFNITHFSASGLVVRMAEVENQTMTTQDPNSQRPECFFGVSTKAASFTVRTDTLIN</sequence>
<dbReference type="Pfam" id="PF00928">
    <property type="entry name" value="Adap_comp_sub"/>
    <property type="match status" value="1"/>
</dbReference>
<dbReference type="InterPro" id="IPR036168">
    <property type="entry name" value="AP2_Mu_C_sf"/>
</dbReference>
<dbReference type="SUPFAM" id="SSF64356">
    <property type="entry name" value="SNARE-like"/>
    <property type="match status" value="1"/>
</dbReference>
<gene>
    <name evidence="7" type="ORF">ElyMa_002614500</name>
</gene>
<dbReference type="PANTHER" id="PTHR10529">
    <property type="entry name" value="AP COMPLEX SUBUNIT MU"/>
    <property type="match status" value="1"/>
</dbReference>
<keyword evidence="2 5" id="KW-0813">Transport</keyword>
<evidence type="ECO:0000256" key="3">
    <source>
        <dbReference type="ARBA" id="ARBA00022927"/>
    </source>
</evidence>
<evidence type="ECO:0000256" key="5">
    <source>
        <dbReference type="PIRNR" id="PIRNR005992"/>
    </source>
</evidence>
<protein>
    <submittedName>
        <fullName evidence="7">AP-4 complex subunit mu-1</fullName>
    </submittedName>
</protein>
<dbReference type="Gene3D" id="2.60.40.1170">
    <property type="entry name" value="Mu homology domain, subdomain B"/>
    <property type="match status" value="1"/>
</dbReference>
<comment type="subcellular location">
    <subcellularLocation>
        <location evidence="1">Endomembrane system</location>
    </subcellularLocation>
</comment>